<comment type="similarity">
    <text evidence="2">Belongs to the GtrA family.</text>
</comment>
<feature type="transmembrane region" description="Helical" evidence="6">
    <location>
        <begin position="118"/>
        <end position="135"/>
    </location>
</feature>
<feature type="domain" description="GtrA/DPMS transmembrane" evidence="7">
    <location>
        <begin position="27"/>
        <end position="141"/>
    </location>
</feature>
<dbReference type="GO" id="GO:0005886">
    <property type="term" value="C:plasma membrane"/>
    <property type="evidence" value="ECO:0007669"/>
    <property type="project" value="TreeGrafter"/>
</dbReference>
<comment type="subcellular location">
    <subcellularLocation>
        <location evidence="1">Membrane</location>
        <topology evidence="1">Multi-pass membrane protein</topology>
    </subcellularLocation>
</comment>
<accession>A0A848K9A8</accession>
<keyword evidence="3 6" id="KW-0812">Transmembrane</keyword>
<feature type="transmembrane region" description="Helical" evidence="6">
    <location>
        <begin position="25"/>
        <end position="48"/>
    </location>
</feature>
<evidence type="ECO:0000259" key="7">
    <source>
        <dbReference type="Pfam" id="PF04138"/>
    </source>
</evidence>
<dbReference type="GO" id="GO:0000271">
    <property type="term" value="P:polysaccharide biosynthetic process"/>
    <property type="evidence" value="ECO:0007669"/>
    <property type="project" value="InterPro"/>
</dbReference>
<dbReference type="RefSeq" id="WP_169585716.1">
    <property type="nucleotide sequence ID" value="NZ_VCQU01000002.1"/>
</dbReference>
<gene>
    <name evidence="8" type="ORF">FGL95_08185</name>
</gene>
<feature type="transmembrane region" description="Helical" evidence="6">
    <location>
        <begin position="54"/>
        <end position="76"/>
    </location>
</feature>
<dbReference type="PANTHER" id="PTHR38459">
    <property type="entry name" value="PROPHAGE BACTOPRENOL-LINKED GLUCOSE TRANSLOCASE HOMOLOG"/>
    <property type="match status" value="1"/>
</dbReference>
<evidence type="ECO:0000256" key="3">
    <source>
        <dbReference type="ARBA" id="ARBA00022692"/>
    </source>
</evidence>
<dbReference type="EMBL" id="VCQU01000002">
    <property type="protein sequence ID" value="NMN95011.1"/>
    <property type="molecule type" value="Genomic_DNA"/>
</dbReference>
<evidence type="ECO:0000256" key="2">
    <source>
        <dbReference type="ARBA" id="ARBA00009399"/>
    </source>
</evidence>
<dbReference type="Pfam" id="PF04138">
    <property type="entry name" value="GtrA_DPMS_TM"/>
    <property type="match status" value="1"/>
</dbReference>
<dbReference type="InterPro" id="IPR051401">
    <property type="entry name" value="GtrA_CellWall_Glycosyl"/>
</dbReference>
<dbReference type="Proteomes" id="UP000535543">
    <property type="component" value="Unassembled WGS sequence"/>
</dbReference>
<dbReference type="PANTHER" id="PTHR38459:SF1">
    <property type="entry name" value="PROPHAGE BACTOPRENOL-LINKED GLUCOSE TRANSLOCASE HOMOLOG"/>
    <property type="match status" value="1"/>
</dbReference>
<name>A0A848K9A8_9NOCA</name>
<keyword evidence="4 6" id="KW-1133">Transmembrane helix</keyword>
<evidence type="ECO:0000256" key="5">
    <source>
        <dbReference type="ARBA" id="ARBA00023136"/>
    </source>
</evidence>
<protein>
    <submittedName>
        <fullName evidence="8">GtrA family protein</fullName>
    </submittedName>
</protein>
<evidence type="ECO:0000313" key="8">
    <source>
        <dbReference type="EMBL" id="NMN95011.1"/>
    </source>
</evidence>
<organism evidence="8 9">
    <name type="scientific">Antrihabitans stalactiti</name>
    <dbReference type="NCBI Taxonomy" id="2584121"/>
    <lineage>
        <taxon>Bacteria</taxon>
        <taxon>Bacillati</taxon>
        <taxon>Actinomycetota</taxon>
        <taxon>Actinomycetes</taxon>
        <taxon>Mycobacteriales</taxon>
        <taxon>Nocardiaceae</taxon>
        <taxon>Antrihabitans</taxon>
    </lineage>
</organism>
<dbReference type="InterPro" id="IPR007267">
    <property type="entry name" value="GtrA_DPMS_TM"/>
</dbReference>
<evidence type="ECO:0000256" key="1">
    <source>
        <dbReference type="ARBA" id="ARBA00004141"/>
    </source>
</evidence>
<evidence type="ECO:0000313" key="9">
    <source>
        <dbReference type="Proteomes" id="UP000535543"/>
    </source>
</evidence>
<reference evidence="8 9" key="2">
    <citation type="submission" date="2020-06" db="EMBL/GenBank/DDBJ databases">
        <title>Antribacter stalactiti gen. nov., sp. nov., a new member of the family Nacardiaceae isolated from a cave.</title>
        <authorList>
            <person name="Kim I.S."/>
        </authorList>
    </citation>
    <scope>NUCLEOTIDE SEQUENCE [LARGE SCALE GENOMIC DNA]</scope>
    <source>
        <strain evidence="8 9">YC2-7</strain>
    </source>
</reference>
<keyword evidence="9" id="KW-1185">Reference proteome</keyword>
<dbReference type="AlphaFoldDB" id="A0A848K9A8"/>
<comment type="caution">
    <text evidence="8">The sequence shown here is derived from an EMBL/GenBank/DDBJ whole genome shotgun (WGS) entry which is preliminary data.</text>
</comment>
<evidence type="ECO:0000256" key="4">
    <source>
        <dbReference type="ARBA" id="ARBA00022989"/>
    </source>
</evidence>
<keyword evidence="5 6" id="KW-0472">Membrane</keyword>
<proteinExistence type="inferred from homology"/>
<reference evidence="8 9" key="1">
    <citation type="submission" date="2019-05" db="EMBL/GenBank/DDBJ databases">
        <authorList>
            <person name="Lee S.D."/>
        </authorList>
    </citation>
    <scope>NUCLEOTIDE SEQUENCE [LARGE SCALE GENOMIC DNA]</scope>
    <source>
        <strain evidence="8 9">YC2-7</strain>
    </source>
</reference>
<evidence type="ECO:0000256" key="6">
    <source>
        <dbReference type="SAM" id="Phobius"/>
    </source>
</evidence>
<sequence>MSDSTELDASPPPGLLLRLARTQSIAFAVVGCVNTAIGFLLFVAWVTILGDHLYLWSVACAYSMSVVIAFVLHRTLVFKVRGHVLRDFIAFVGINAFGFGLNIVLMALAVGILGFPPIPSQFVVMGIVAVSSFFGHRHISFRRPSSVVVSPTRE</sequence>
<feature type="transmembrane region" description="Helical" evidence="6">
    <location>
        <begin position="88"/>
        <end position="112"/>
    </location>
</feature>